<comment type="caution">
    <text evidence="1">The sequence shown here is derived from an EMBL/GenBank/DDBJ whole genome shotgun (WGS) entry which is preliminary data.</text>
</comment>
<evidence type="ECO:0000313" key="2">
    <source>
        <dbReference type="Proteomes" id="UP000499080"/>
    </source>
</evidence>
<gene>
    <name evidence="1" type="ORF">AVEN_44841_1</name>
</gene>
<proteinExistence type="predicted"/>
<sequence>MTTVHELTTQKYTPESKRTTFKIRTTPRSSNTKPIVYAKAVFLSTLEQPSARRRGCPAHNRFRSPSFSSFSKSVCFCSVCHRSKIHPLTLEGTRSSAEHLPTTDLSSTSSIDSAIFLFHSSFQKKRKEMKFSLQLFNHCLCHGCLFTVAHGCYLRVPNIIRLPFVLRRLVSSRLGNRIRLLAFSFLLLFVL</sequence>
<evidence type="ECO:0000313" key="1">
    <source>
        <dbReference type="EMBL" id="GBM04705.1"/>
    </source>
</evidence>
<dbReference type="EMBL" id="BGPR01000206">
    <property type="protein sequence ID" value="GBM04705.1"/>
    <property type="molecule type" value="Genomic_DNA"/>
</dbReference>
<organism evidence="1 2">
    <name type="scientific">Araneus ventricosus</name>
    <name type="common">Orbweaver spider</name>
    <name type="synonym">Epeira ventricosa</name>
    <dbReference type="NCBI Taxonomy" id="182803"/>
    <lineage>
        <taxon>Eukaryota</taxon>
        <taxon>Metazoa</taxon>
        <taxon>Ecdysozoa</taxon>
        <taxon>Arthropoda</taxon>
        <taxon>Chelicerata</taxon>
        <taxon>Arachnida</taxon>
        <taxon>Araneae</taxon>
        <taxon>Araneomorphae</taxon>
        <taxon>Entelegynae</taxon>
        <taxon>Araneoidea</taxon>
        <taxon>Araneidae</taxon>
        <taxon>Araneus</taxon>
    </lineage>
</organism>
<name>A0A4Y2CN25_ARAVE</name>
<keyword evidence="2" id="KW-1185">Reference proteome</keyword>
<accession>A0A4Y2CN25</accession>
<dbReference type="Proteomes" id="UP000499080">
    <property type="component" value="Unassembled WGS sequence"/>
</dbReference>
<reference evidence="1 2" key="1">
    <citation type="journal article" date="2019" name="Sci. Rep.">
        <title>Orb-weaving spider Araneus ventricosus genome elucidates the spidroin gene catalogue.</title>
        <authorList>
            <person name="Kono N."/>
            <person name="Nakamura H."/>
            <person name="Ohtoshi R."/>
            <person name="Moran D.A.P."/>
            <person name="Shinohara A."/>
            <person name="Yoshida Y."/>
            <person name="Fujiwara M."/>
            <person name="Mori M."/>
            <person name="Tomita M."/>
            <person name="Arakawa K."/>
        </authorList>
    </citation>
    <scope>NUCLEOTIDE SEQUENCE [LARGE SCALE GENOMIC DNA]</scope>
</reference>
<dbReference type="AlphaFoldDB" id="A0A4Y2CN25"/>
<protein>
    <submittedName>
        <fullName evidence="1">Uncharacterized protein</fullName>
    </submittedName>
</protein>